<proteinExistence type="predicted"/>
<protein>
    <submittedName>
        <fullName evidence="1">Cytochrome c oxidase subunit 3</fullName>
    </submittedName>
</protein>
<evidence type="ECO:0000313" key="2">
    <source>
        <dbReference type="Proteomes" id="UP000186594"/>
    </source>
</evidence>
<name>A0A1U7LG34_NEOID</name>
<keyword evidence="2" id="KW-1185">Reference proteome</keyword>
<keyword evidence="1" id="KW-0496">Mitochondrion</keyword>
<gene>
    <name evidence="1" type="primary">cox3_2</name>
    <name evidence="1" type="ORF">NEOLI_006014</name>
</gene>
<evidence type="ECO:0000313" key="1">
    <source>
        <dbReference type="EMBL" id="OLL21615.1"/>
    </source>
</evidence>
<sequence>MGLIRIWNYSLTSEHHEGFASAILYWLKCLLSLKSLL</sequence>
<dbReference type="Proteomes" id="UP000186594">
    <property type="component" value="Unassembled WGS sequence"/>
</dbReference>
<geneLocation type="mitochondrion" evidence="1"/>
<accession>A0A1U7LG34</accession>
<reference evidence="1 2" key="1">
    <citation type="submission" date="2016-04" db="EMBL/GenBank/DDBJ databases">
        <title>Evolutionary innovation and constraint leading to complex multicellularity in the Ascomycota.</title>
        <authorList>
            <person name="Cisse O."/>
            <person name="Nguyen A."/>
            <person name="Hewitt D.A."/>
            <person name="Jedd G."/>
            <person name="Stajich J.E."/>
        </authorList>
    </citation>
    <scope>NUCLEOTIDE SEQUENCE [LARGE SCALE GENOMIC DNA]</scope>
    <source>
        <strain evidence="1 2">DAH-3</strain>
    </source>
</reference>
<dbReference type="AlphaFoldDB" id="A0A1U7LG34"/>
<dbReference type="EMBL" id="LXFE01004507">
    <property type="protein sequence ID" value="OLL21615.1"/>
    <property type="molecule type" value="Genomic_DNA"/>
</dbReference>
<comment type="caution">
    <text evidence="1">The sequence shown here is derived from an EMBL/GenBank/DDBJ whole genome shotgun (WGS) entry which is preliminary data.</text>
</comment>
<organism evidence="1 2">
    <name type="scientific">Neolecta irregularis (strain DAH-3)</name>
    <dbReference type="NCBI Taxonomy" id="1198029"/>
    <lineage>
        <taxon>Eukaryota</taxon>
        <taxon>Fungi</taxon>
        <taxon>Dikarya</taxon>
        <taxon>Ascomycota</taxon>
        <taxon>Taphrinomycotina</taxon>
        <taxon>Neolectales</taxon>
        <taxon>Neolectaceae</taxon>
        <taxon>Neolecta</taxon>
    </lineage>
</organism>